<evidence type="ECO:0000256" key="4">
    <source>
        <dbReference type="ARBA" id="ARBA00022692"/>
    </source>
</evidence>
<dbReference type="RefSeq" id="WP_245994030.1">
    <property type="nucleotide sequence ID" value="NZ_BIFR01000001.1"/>
</dbReference>
<feature type="transmembrane region" description="Helical" evidence="8">
    <location>
        <begin position="152"/>
        <end position="172"/>
    </location>
</feature>
<evidence type="ECO:0000256" key="5">
    <source>
        <dbReference type="ARBA" id="ARBA00022989"/>
    </source>
</evidence>
<organism evidence="10 11">
    <name type="scientific">Tengunoibacter tsumagoiensis</name>
    <dbReference type="NCBI Taxonomy" id="2014871"/>
    <lineage>
        <taxon>Bacteria</taxon>
        <taxon>Bacillati</taxon>
        <taxon>Chloroflexota</taxon>
        <taxon>Ktedonobacteria</taxon>
        <taxon>Ktedonobacterales</taxon>
        <taxon>Dictyobacteraceae</taxon>
        <taxon>Tengunoibacter</taxon>
    </lineage>
</organism>
<dbReference type="PANTHER" id="PTHR42709">
    <property type="entry name" value="ALKALINE PHOSPHATASE LIKE PROTEIN"/>
    <property type="match status" value="1"/>
</dbReference>
<feature type="compositionally biased region" description="Low complexity" evidence="7">
    <location>
        <begin position="242"/>
        <end position="266"/>
    </location>
</feature>
<dbReference type="InterPro" id="IPR032816">
    <property type="entry name" value="VTT_dom"/>
</dbReference>
<dbReference type="Proteomes" id="UP000287352">
    <property type="component" value="Unassembled WGS sequence"/>
</dbReference>
<keyword evidence="3" id="KW-1003">Cell membrane</keyword>
<feature type="compositionally biased region" description="Pro residues" evidence="7">
    <location>
        <begin position="267"/>
        <end position="276"/>
    </location>
</feature>
<comment type="similarity">
    <text evidence="2">Belongs to the DedA family.</text>
</comment>
<evidence type="ECO:0000256" key="1">
    <source>
        <dbReference type="ARBA" id="ARBA00004651"/>
    </source>
</evidence>
<comment type="caution">
    <text evidence="10">The sequence shown here is derived from an EMBL/GenBank/DDBJ whole genome shotgun (WGS) entry which is preliminary data.</text>
</comment>
<sequence>MLTQLTTALTDIITNLYVATGLFGIILAMAIESCCIPLPSEVVMPIAGILIAQGKLLPGMNPFLAIFLVALSGAFGCLLGSIVAYYIGYKGGRPLMLKYGRYVLISQHDADKADAFFARWGTPTAFFSRLLPVVRTYISLPAGIAKMPFLKFCVYSFLGSLPWCFLLAYAGTVLGDHMDVLSPIFHVADVFIAIALVILVVWYVRRHLRHDREAREAHAAAEALQQSASAQQAIAQGINQAPWNQAQPQSSAQQWNQAQAQQWGQQPPYPQQPPQR</sequence>
<evidence type="ECO:0000256" key="2">
    <source>
        <dbReference type="ARBA" id="ARBA00010792"/>
    </source>
</evidence>
<keyword evidence="6 8" id="KW-0472">Membrane</keyword>
<accession>A0A401ZY89</accession>
<name>A0A401ZY89_9CHLR</name>
<feature type="transmembrane region" description="Helical" evidence="8">
    <location>
        <begin position="12"/>
        <end position="31"/>
    </location>
</feature>
<dbReference type="EMBL" id="BIFR01000001">
    <property type="protein sequence ID" value="GCE11800.1"/>
    <property type="molecule type" value="Genomic_DNA"/>
</dbReference>
<feature type="domain" description="VTT" evidence="9">
    <location>
        <begin position="39"/>
        <end position="172"/>
    </location>
</feature>
<keyword evidence="11" id="KW-1185">Reference proteome</keyword>
<dbReference type="PANTHER" id="PTHR42709:SF6">
    <property type="entry name" value="UNDECAPRENYL PHOSPHATE TRANSPORTER A"/>
    <property type="match status" value="1"/>
</dbReference>
<evidence type="ECO:0000259" key="9">
    <source>
        <dbReference type="Pfam" id="PF09335"/>
    </source>
</evidence>
<dbReference type="AlphaFoldDB" id="A0A401ZY89"/>
<gene>
    <name evidence="10" type="ORF">KTT_16590</name>
</gene>
<evidence type="ECO:0000256" key="8">
    <source>
        <dbReference type="SAM" id="Phobius"/>
    </source>
</evidence>
<reference evidence="11" key="1">
    <citation type="submission" date="2018-12" db="EMBL/GenBank/DDBJ databases">
        <title>Tengunoibacter tsumagoiensis gen. nov., sp. nov., Dictyobacter kobayashii sp. nov., D. alpinus sp. nov., and D. joshuensis sp. nov. and description of Dictyobacteraceae fam. nov. within the order Ktedonobacterales isolated from Tengu-no-mugimeshi.</title>
        <authorList>
            <person name="Wang C.M."/>
            <person name="Zheng Y."/>
            <person name="Sakai Y."/>
            <person name="Toyoda A."/>
            <person name="Minakuchi Y."/>
            <person name="Abe K."/>
            <person name="Yokota A."/>
            <person name="Yabe S."/>
        </authorList>
    </citation>
    <scope>NUCLEOTIDE SEQUENCE [LARGE SCALE GENOMIC DNA]</scope>
    <source>
        <strain evidence="11">Uno3</strain>
    </source>
</reference>
<evidence type="ECO:0000256" key="3">
    <source>
        <dbReference type="ARBA" id="ARBA00022475"/>
    </source>
</evidence>
<protein>
    <recommendedName>
        <fullName evidence="9">VTT domain-containing protein</fullName>
    </recommendedName>
</protein>
<evidence type="ECO:0000313" key="10">
    <source>
        <dbReference type="EMBL" id="GCE11800.1"/>
    </source>
</evidence>
<dbReference type="InterPro" id="IPR051311">
    <property type="entry name" value="DedA_domain"/>
</dbReference>
<evidence type="ECO:0000256" key="6">
    <source>
        <dbReference type="ARBA" id="ARBA00023136"/>
    </source>
</evidence>
<dbReference type="Pfam" id="PF09335">
    <property type="entry name" value="VTT_dom"/>
    <property type="match status" value="1"/>
</dbReference>
<evidence type="ECO:0000313" key="11">
    <source>
        <dbReference type="Proteomes" id="UP000287352"/>
    </source>
</evidence>
<feature type="region of interest" description="Disordered" evidence="7">
    <location>
        <begin position="242"/>
        <end position="276"/>
    </location>
</feature>
<keyword evidence="4 8" id="KW-0812">Transmembrane</keyword>
<proteinExistence type="inferred from homology"/>
<dbReference type="GO" id="GO:0005886">
    <property type="term" value="C:plasma membrane"/>
    <property type="evidence" value="ECO:0007669"/>
    <property type="project" value="UniProtKB-SubCell"/>
</dbReference>
<comment type="subcellular location">
    <subcellularLocation>
        <location evidence="1">Cell membrane</location>
        <topology evidence="1">Multi-pass membrane protein</topology>
    </subcellularLocation>
</comment>
<keyword evidence="5 8" id="KW-1133">Transmembrane helix</keyword>
<feature type="transmembrane region" description="Helical" evidence="8">
    <location>
        <begin position="184"/>
        <end position="204"/>
    </location>
</feature>
<feature type="transmembrane region" description="Helical" evidence="8">
    <location>
        <begin position="63"/>
        <end position="88"/>
    </location>
</feature>
<evidence type="ECO:0000256" key="7">
    <source>
        <dbReference type="SAM" id="MobiDB-lite"/>
    </source>
</evidence>